<dbReference type="Proteomes" id="UP000533080">
    <property type="component" value="Unassembled WGS sequence"/>
</dbReference>
<organism evidence="3 4">
    <name type="scientific">Myxococcus xanthus</name>
    <dbReference type="NCBI Taxonomy" id="34"/>
    <lineage>
        <taxon>Bacteria</taxon>
        <taxon>Pseudomonadati</taxon>
        <taxon>Myxococcota</taxon>
        <taxon>Myxococcia</taxon>
        <taxon>Myxococcales</taxon>
        <taxon>Cystobacterineae</taxon>
        <taxon>Myxococcaceae</taxon>
        <taxon>Myxococcus</taxon>
    </lineage>
</organism>
<feature type="chain" id="PRO_5031558168" evidence="2">
    <location>
        <begin position="47"/>
        <end position="328"/>
    </location>
</feature>
<feature type="signal peptide" evidence="2">
    <location>
        <begin position="1"/>
        <end position="46"/>
    </location>
</feature>
<evidence type="ECO:0000256" key="2">
    <source>
        <dbReference type="SAM" id="SignalP"/>
    </source>
</evidence>
<dbReference type="EMBL" id="JABFNT010000074">
    <property type="protein sequence ID" value="NOJ81037.1"/>
    <property type="molecule type" value="Genomic_DNA"/>
</dbReference>
<dbReference type="RefSeq" id="WP_216612302.1">
    <property type="nucleotide sequence ID" value="NZ_JABFNS010000043.1"/>
</dbReference>
<evidence type="ECO:0000256" key="1">
    <source>
        <dbReference type="SAM" id="MobiDB-lite"/>
    </source>
</evidence>
<accession>A0A7Y4IKP9</accession>
<protein>
    <submittedName>
        <fullName evidence="3">Transporter</fullName>
    </submittedName>
</protein>
<evidence type="ECO:0000313" key="3">
    <source>
        <dbReference type="EMBL" id="NOJ81037.1"/>
    </source>
</evidence>
<dbReference type="InterPro" id="IPR025737">
    <property type="entry name" value="FApF"/>
</dbReference>
<name>A0A7Y4IKP9_MYXXA</name>
<gene>
    <name evidence="3" type="ORF">HNV28_22370</name>
</gene>
<comment type="caution">
    <text evidence="3">The sequence shown here is derived from an EMBL/GenBank/DDBJ whole genome shotgun (WGS) entry which is preliminary data.</text>
</comment>
<proteinExistence type="predicted"/>
<evidence type="ECO:0000313" key="4">
    <source>
        <dbReference type="Proteomes" id="UP000533080"/>
    </source>
</evidence>
<keyword evidence="2" id="KW-0732">Signal</keyword>
<sequence>MARCDNTPHAGLQASTYGARAVKNALTVTLLLSSALLLVPTSSAWACATCACGDPTLMSMGTEQPFSGRLRVSSTIRGWGHTVGEEGVDALRLREARMDLAVAYAPLPWLFLSATLPLQAREVRHVSLARDRGWGIGDVEVAAKVFLFQDKAFSADHLFSVLGGVKLPTAPVLRGPDGAQLALDSQLGSGSVDPLAGLAYQHFRGSWSFLASATGFFPTRGLQGFRAGASLRTTLAAQYQPSARWALRLGFDSRLEAPADSEGEHQGHTDSERHEHTGGFIGYASPDVIFSPGMDVVVAAGVRVPFINQLRGRVVPTPIAMLSVAYDL</sequence>
<dbReference type="AlphaFoldDB" id="A0A7Y4IKP9"/>
<feature type="region of interest" description="Disordered" evidence="1">
    <location>
        <begin position="257"/>
        <end position="277"/>
    </location>
</feature>
<dbReference type="Pfam" id="PF13557">
    <property type="entry name" value="Phenol_MetA_deg"/>
    <property type="match status" value="1"/>
</dbReference>
<reference evidence="3 4" key="1">
    <citation type="submission" date="2020-05" db="EMBL/GenBank/DDBJ databases">
        <authorList>
            <person name="Whitworth D."/>
        </authorList>
    </citation>
    <scope>NUCLEOTIDE SEQUENCE [LARGE SCALE GENOMIC DNA]</scope>
    <source>
        <strain evidence="3 4">AM005</strain>
    </source>
</reference>